<keyword evidence="7" id="KW-0413">Isomerase</keyword>
<gene>
    <name evidence="10" type="ORF">GCM10009681_02990</name>
</gene>
<keyword evidence="6 8" id="KW-0472">Membrane</keyword>
<accession>A0ABN2JQY3</accession>
<feature type="transmembrane region" description="Helical" evidence="8">
    <location>
        <begin position="111"/>
        <end position="130"/>
    </location>
</feature>
<keyword evidence="4" id="KW-0125">Carotenoid biosynthesis</keyword>
<name>A0ABN2JQY3_9ACTN</name>
<evidence type="ECO:0000256" key="7">
    <source>
        <dbReference type="ARBA" id="ARBA00023235"/>
    </source>
</evidence>
<feature type="domain" description="Lycopene cyclase" evidence="9">
    <location>
        <begin position="138"/>
        <end position="227"/>
    </location>
</feature>
<evidence type="ECO:0000256" key="4">
    <source>
        <dbReference type="ARBA" id="ARBA00022746"/>
    </source>
</evidence>
<feature type="transmembrane region" description="Helical" evidence="8">
    <location>
        <begin position="136"/>
        <end position="157"/>
    </location>
</feature>
<keyword evidence="5 8" id="KW-1133">Transmembrane helix</keyword>
<evidence type="ECO:0000313" key="11">
    <source>
        <dbReference type="Proteomes" id="UP001500655"/>
    </source>
</evidence>
<evidence type="ECO:0000256" key="6">
    <source>
        <dbReference type="ARBA" id="ARBA00023136"/>
    </source>
</evidence>
<dbReference type="NCBIfam" id="TIGR03462">
    <property type="entry name" value="CarR_dom_SF"/>
    <property type="match status" value="2"/>
</dbReference>
<evidence type="ECO:0000256" key="3">
    <source>
        <dbReference type="ARBA" id="ARBA00022692"/>
    </source>
</evidence>
<feature type="transmembrane region" description="Helical" evidence="8">
    <location>
        <begin position="169"/>
        <end position="192"/>
    </location>
</feature>
<comment type="subcellular location">
    <subcellularLocation>
        <location evidence="1">Membrane</location>
        <topology evidence="1">Multi-pass membrane protein</topology>
    </subcellularLocation>
</comment>
<evidence type="ECO:0000256" key="8">
    <source>
        <dbReference type="SAM" id="Phobius"/>
    </source>
</evidence>
<evidence type="ECO:0000256" key="2">
    <source>
        <dbReference type="ARBA" id="ARBA00004829"/>
    </source>
</evidence>
<feature type="transmembrane region" description="Helical" evidence="8">
    <location>
        <begin position="6"/>
        <end position="24"/>
    </location>
</feature>
<dbReference type="Pfam" id="PF18916">
    <property type="entry name" value="Lycopene_cyc"/>
    <property type="match status" value="1"/>
</dbReference>
<dbReference type="Proteomes" id="UP001500655">
    <property type="component" value="Unassembled WGS sequence"/>
</dbReference>
<comment type="pathway">
    <text evidence="2">Carotenoid biosynthesis.</text>
</comment>
<organism evidence="10 11">
    <name type="scientific">Luedemannella helvata</name>
    <dbReference type="NCBI Taxonomy" id="349315"/>
    <lineage>
        <taxon>Bacteria</taxon>
        <taxon>Bacillati</taxon>
        <taxon>Actinomycetota</taxon>
        <taxon>Actinomycetes</taxon>
        <taxon>Micromonosporales</taxon>
        <taxon>Micromonosporaceae</taxon>
        <taxon>Luedemannella</taxon>
    </lineage>
</organism>
<sequence>MTYLEFLLRWLAPPLALAAVAVWASRRRLATARTAFGALGAYTALAVAWTTPWDSWLIAHDVWRHGDVAAKALRVPLEEYLFMMGQSLLVGFVAIAVLARVAPAAGAGGSARWVGGIGWGAAAVAAWAAHPVWSHGFYLTAIVGWFGPLLALQWALGGDRLAAHGRARAWAVALPTAYLWAVDLIAIRAGTWWINPDRTLGLRPFGLPLEEAVFFLVTTMLLVNGMILALDAEMWRRAARWLRRAAVTADA</sequence>
<feature type="transmembrane region" description="Helical" evidence="8">
    <location>
        <begin position="212"/>
        <end position="230"/>
    </location>
</feature>
<dbReference type="InterPro" id="IPR017825">
    <property type="entry name" value="Lycopene_cyclase_dom"/>
</dbReference>
<evidence type="ECO:0000259" key="9">
    <source>
        <dbReference type="Pfam" id="PF18916"/>
    </source>
</evidence>
<dbReference type="EMBL" id="BAAALS010000001">
    <property type="protein sequence ID" value="GAA1735939.1"/>
    <property type="molecule type" value="Genomic_DNA"/>
</dbReference>
<evidence type="ECO:0000256" key="5">
    <source>
        <dbReference type="ARBA" id="ARBA00022989"/>
    </source>
</evidence>
<feature type="transmembrane region" description="Helical" evidence="8">
    <location>
        <begin position="80"/>
        <end position="99"/>
    </location>
</feature>
<feature type="transmembrane region" description="Helical" evidence="8">
    <location>
        <begin position="36"/>
        <end position="53"/>
    </location>
</feature>
<keyword evidence="3 8" id="KW-0812">Transmembrane</keyword>
<protein>
    <submittedName>
        <fullName evidence="10">Lycopene cyclase domain-containing protein</fullName>
    </submittedName>
</protein>
<evidence type="ECO:0000256" key="1">
    <source>
        <dbReference type="ARBA" id="ARBA00004141"/>
    </source>
</evidence>
<comment type="caution">
    <text evidence="10">The sequence shown here is derived from an EMBL/GenBank/DDBJ whole genome shotgun (WGS) entry which is preliminary data.</text>
</comment>
<keyword evidence="11" id="KW-1185">Reference proteome</keyword>
<proteinExistence type="predicted"/>
<evidence type="ECO:0000313" key="10">
    <source>
        <dbReference type="EMBL" id="GAA1735939.1"/>
    </source>
</evidence>
<reference evidence="10 11" key="1">
    <citation type="journal article" date="2019" name="Int. J. Syst. Evol. Microbiol.">
        <title>The Global Catalogue of Microorganisms (GCM) 10K type strain sequencing project: providing services to taxonomists for standard genome sequencing and annotation.</title>
        <authorList>
            <consortium name="The Broad Institute Genomics Platform"/>
            <consortium name="The Broad Institute Genome Sequencing Center for Infectious Disease"/>
            <person name="Wu L."/>
            <person name="Ma J."/>
        </authorList>
    </citation>
    <scope>NUCLEOTIDE SEQUENCE [LARGE SCALE GENOMIC DNA]</scope>
    <source>
        <strain evidence="10 11">JCM 13249</strain>
    </source>
</reference>
<dbReference type="RefSeq" id="WP_344075860.1">
    <property type="nucleotide sequence ID" value="NZ_BAAALS010000001.1"/>
</dbReference>